<sequence length="199" mass="21248">MGLGVPCELKMAMLTAVQVACWVQSLADHSPQTADSSLAGQQTCPPTILSLRGPRFSRPNGGFALIDLMSSSFGICTHEFNTYISHGFVRGLCVPTELKLAILAAVQVAYWVQSLAYHSTQTAASLSSGQQACPPTNQSLRGSRFSCSNGGSALIDLMSSSFYICTHEFYTCISHGFVRGLGVAIELKLAMLTVVEVAY</sequence>
<reference evidence="1 2" key="1">
    <citation type="journal article" date="2021" name="BMC Biol.">
        <title>Horizontally acquired antibacterial genes associated with adaptive radiation of ladybird beetles.</title>
        <authorList>
            <person name="Li H.S."/>
            <person name="Tang X.F."/>
            <person name="Huang Y.H."/>
            <person name="Xu Z.Y."/>
            <person name="Chen M.L."/>
            <person name="Du X.Y."/>
            <person name="Qiu B.Y."/>
            <person name="Chen P.T."/>
            <person name="Zhang W."/>
            <person name="Slipinski A."/>
            <person name="Escalona H.E."/>
            <person name="Waterhouse R.M."/>
            <person name="Zwick A."/>
            <person name="Pang H."/>
        </authorList>
    </citation>
    <scope>NUCLEOTIDE SEQUENCE [LARGE SCALE GENOMIC DNA]</scope>
    <source>
        <strain evidence="1">SYSU2018</strain>
    </source>
</reference>
<evidence type="ECO:0000313" key="1">
    <source>
        <dbReference type="EMBL" id="KAL3269473.1"/>
    </source>
</evidence>
<protein>
    <submittedName>
        <fullName evidence="1">Uncharacterized protein</fullName>
    </submittedName>
</protein>
<organism evidence="1 2">
    <name type="scientific">Cryptolaemus montrouzieri</name>
    <dbReference type="NCBI Taxonomy" id="559131"/>
    <lineage>
        <taxon>Eukaryota</taxon>
        <taxon>Metazoa</taxon>
        <taxon>Ecdysozoa</taxon>
        <taxon>Arthropoda</taxon>
        <taxon>Hexapoda</taxon>
        <taxon>Insecta</taxon>
        <taxon>Pterygota</taxon>
        <taxon>Neoptera</taxon>
        <taxon>Endopterygota</taxon>
        <taxon>Coleoptera</taxon>
        <taxon>Polyphaga</taxon>
        <taxon>Cucujiformia</taxon>
        <taxon>Coccinelloidea</taxon>
        <taxon>Coccinellidae</taxon>
        <taxon>Scymninae</taxon>
        <taxon>Scymnini</taxon>
        <taxon>Cryptolaemus</taxon>
    </lineage>
</organism>
<name>A0ABD2MSX1_9CUCU</name>
<proteinExistence type="predicted"/>
<comment type="caution">
    <text evidence="1">The sequence shown here is derived from an EMBL/GenBank/DDBJ whole genome shotgun (WGS) entry which is preliminary data.</text>
</comment>
<gene>
    <name evidence="1" type="ORF">HHI36_008542</name>
</gene>
<dbReference type="EMBL" id="JABFTP020000021">
    <property type="protein sequence ID" value="KAL3269473.1"/>
    <property type="molecule type" value="Genomic_DNA"/>
</dbReference>
<keyword evidence="2" id="KW-1185">Reference proteome</keyword>
<evidence type="ECO:0000313" key="2">
    <source>
        <dbReference type="Proteomes" id="UP001516400"/>
    </source>
</evidence>
<accession>A0ABD2MSX1</accession>
<dbReference type="Proteomes" id="UP001516400">
    <property type="component" value="Unassembled WGS sequence"/>
</dbReference>
<dbReference type="AlphaFoldDB" id="A0ABD2MSX1"/>